<dbReference type="AlphaFoldDB" id="A0A9P6MLR3"/>
<evidence type="ECO:0000256" key="9">
    <source>
        <dbReference type="ARBA" id="ARBA00024807"/>
    </source>
</evidence>
<keyword evidence="3 10" id="KW-0999">Mitochondrion inner membrane</keyword>
<dbReference type="Proteomes" id="UP000703661">
    <property type="component" value="Unassembled WGS sequence"/>
</dbReference>
<name>A0A9P6MLR3_9FUNG</name>
<evidence type="ECO:0000256" key="3">
    <source>
        <dbReference type="ARBA" id="ARBA00022792"/>
    </source>
</evidence>
<dbReference type="EMBL" id="JAAAID010002505">
    <property type="protein sequence ID" value="KAG0007096.1"/>
    <property type="molecule type" value="Genomic_DNA"/>
</dbReference>
<dbReference type="InterPro" id="IPR008839">
    <property type="entry name" value="MDM33_fungi"/>
</dbReference>
<feature type="compositionally biased region" description="Low complexity" evidence="11">
    <location>
        <begin position="182"/>
        <end position="194"/>
    </location>
</feature>
<reference evidence="12" key="1">
    <citation type="journal article" date="2020" name="Fungal Divers.">
        <title>Resolving the Mortierellaceae phylogeny through synthesis of multi-gene phylogenetics and phylogenomics.</title>
        <authorList>
            <person name="Vandepol N."/>
            <person name="Liber J."/>
            <person name="Desiro A."/>
            <person name="Na H."/>
            <person name="Kennedy M."/>
            <person name="Barry K."/>
            <person name="Grigoriev I.V."/>
            <person name="Miller A.N."/>
            <person name="O'Donnell K."/>
            <person name="Stajich J.E."/>
            <person name="Bonito G."/>
        </authorList>
    </citation>
    <scope>NUCLEOTIDE SEQUENCE</scope>
    <source>
        <strain evidence="12">NRRL 2769</strain>
    </source>
</reference>
<accession>A0A9P6MLR3</accession>
<feature type="transmembrane region" description="Helical" evidence="10">
    <location>
        <begin position="441"/>
        <end position="461"/>
    </location>
</feature>
<feature type="compositionally biased region" description="Polar residues" evidence="11">
    <location>
        <begin position="498"/>
        <end position="514"/>
    </location>
</feature>
<gene>
    <name evidence="12" type="primary">SHE9</name>
    <name evidence="12" type="ORF">BGZ80_005038</name>
</gene>
<keyword evidence="13" id="KW-1185">Reference proteome</keyword>
<evidence type="ECO:0000256" key="7">
    <source>
        <dbReference type="ARBA" id="ARBA00023128"/>
    </source>
</evidence>
<evidence type="ECO:0000256" key="6">
    <source>
        <dbReference type="ARBA" id="ARBA00023054"/>
    </source>
</evidence>
<evidence type="ECO:0000256" key="10">
    <source>
        <dbReference type="RuleBase" id="RU364128"/>
    </source>
</evidence>
<feature type="region of interest" description="Disordered" evidence="11">
    <location>
        <begin position="139"/>
        <end position="265"/>
    </location>
</feature>
<feature type="region of interest" description="Disordered" evidence="11">
    <location>
        <begin position="58"/>
        <end position="99"/>
    </location>
</feature>
<comment type="similarity">
    <text evidence="1 10">Belongs to the SHE9 family.</text>
</comment>
<feature type="region of interest" description="Disordered" evidence="11">
    <location>
        <begin position="494"/>
        <end position="514"/>
    </location>
</feature>
<dbReference type="GO" id="GO:0005743">
    <property type="term" value="C:mitochondrial inner membrane"/>
    <property type="evidence" value="ECO:0007669"/>
    <property type="project" value="UniProtKB-SubCell"/>
</dbReference>
<keyword evidence="8 10" id="KW-0472">Membrane</keyword>
<protein>
    <recommendedName>
        <fullName evidence="10">Sensitive to high expression protein 9, mitochondrial</fullName>
    </recommendedName>
</protein>
<comment type="subunit">
    <text evidence="10">Homooligomer.</text>
</comment>
<feature type="compositionally biased region" description="Polar residues" evidence="11">
    <location>
        <begin position="200"/>
        <end position="231"/>
    </location>
</feature>
<evidence type="ECO:0000256" key="8">
    <source>
        <dbReference type="ARBA" id="ARBA00023136"/>
    </source>
</evidence>
<feature type="compositionally biased region" description="Low complexity" evidence="11">
    <location>
        <begin position="232"/>
        <end position="243"/>
    </location>
</feature>
<feature type="compositionally biased region" description="Basic and acidic residues" evidence="11">
    <location>
        <begin position="63"/>
        <end position="76"/>
    </location>
</feature>
<feature type="compositionally biased region" description="Basic and acidic residues" evidence="11">
    <location>
        <begin position="84"/>
        <end position="99"/>
    </location>
</feature>
<dbReference type="Pfam" id="PF05546">
    <property type="entry name" value="She9_MDM33"/>
    <property type="match status" value="1"/>
</dbReference>
<keyword evidence="2 10" id="KW-0812">Transmembrane</keyword>
<keyword evidence="6" id="KW-0175">Coiled coil</keyword>
<dbReference type="PANTHER" id="PTHR31961:SF3">
    <property type="entry name" value="SENSITIVE TO HIGH EXPRESSION PROTEIN 9, MITOCHONDRIAL"/>
    <property type="match status" value="1"/>
</dbReference>
<keyword evidence="4 10" id="KW-0809">Transit peptide</keyword>
<dbReference type="PANTHER" id="PTHR31961">
    <property type="entry name" value="SENSITIVE TO HIGH EXPRESSION PROTEIN 9, MITOCHONDRIAL"/>
    <property type="match status" value="1"/>
</dbReference>
<evidence type="ECO:0000256" key="2">
    <source>
        <dbReference type="ARBA" id="ARBA00022692"/>
    </source>
</evidence>
<evidence type="ECO:0000256" key="1">
    <source>
        <dbReference type="ARBA" id="ARBA00007472"/>
    </source>
</evidence>
<evidence type="ECO:0000313" key="12">
    <source>
        <dbReference type="EMBL" id="KAG0007096.1"/>
    </source>
</evidence>
<evidence type="ECO:0000256" key="11">
    <source>
        <dbReference type="SAM" id="MobiDB-lite"/>
    </source>
</evidence>
<dbReference type="OrthoDB" id="5595506at2759"/>
<comment type="caution">
    <text evidence="12">The sequence shown here is derived from an EMBL/GenBank/DDBJ whole genome shotgun (WGS) entry which is preliminary data.</text>
</comment>
<feature type="transmembrane region" description="Helical" evidence="10">
    <location>
        <begin position="645"/>
        <end position="665"/>
    </location>
</feature>
<keyword evidence="5 10" id="KW-1133">Transmembrane helix</keyword>
<comment type="function">
    <text evidence="9">Required for the maintenance of the structure of the mitochondrial inner membrane. Involved in mitochondrial morphology. Causes growth arrest when highly overexpressed.</text>
</comment>
<sequence>MATHLRLIRSTGSLARIQSHLPNTSLYTLRSHISYGRLVSYGPIGSTLINRGFSGTFAKRSNHPTDDSKGLKDTPGKNDAAQKTTEEEALNKASEEAERKRIEAQDAALKEILDSAAAEKRQIEQEMARVAEEKARQAAKRAAEEEARQAAKKAAEEEARRAAKESAEKQAKLQRSKSTNISNAESEATSASNSPGKVTKASNLKTGTTTASDVSKNNSQLLGSEASSTLNASQSSAAGATQSKNDSKEKASQAAPDESSAEPFTSKLLPYKRSIGASTEYIRSAIPDSIRQLTESVKRKDYRETISQLAEHLNSITGYNAINELKHKVIAHGDCLDEARIKLVQAKQAYEDAISTRSDTQKAINDLLQRKHLWSPNDVIRFTDLYRSEHANEQSEQKTKAAYKLAESDVESKSRMLTRVIMERYHEEQVWSDKIRAASTYGTWGLVGVNVMAFLIVQAFVEPRRRRKQVERYEELVQDLTERGILPERTSDLAVSGANATTPGTANGSVSTSSDAPIAVGGELLGGEDVLLKLMMSTEERLDRMETLLLQQSSGGTGKNFSKEVSIDVYGSPDGEYVLTEDGSIAFLQNDIVETTDMGESWGEGLSQGIRFEIRSDLTSNTTKDRLSLILRDGDAEVPATRRDFLVSSLGGALIGGLIAVAVMMNR</sequence>
<evidence type="ECO:0000256" key="5">
    <source>
        <dbReference type="ARBA" id="ARBA00022989"/>
    </source>
</evidence>
<organism evidence="12 13">
    <name type="scientific">Entomortierella chlamydospora</name>
    <dbReference type="NCBI Taxonomy" id="101097"/>
    <lineage>
        <taxon>Eukaryota</taxon>
        <taxon>Fungi</taxon>
        <taxon>Fungi incertae sedis</taxon>
        <taxon>Mucoromycota</taxon>
        <taxon>Mortierellomycotina</taxon>
        <taxon>Mortierellomycetes</taxon>
        <taxon>Mortierellales</taxon>
        <taxon>Mortierellaceae</taxon>
        <taxon>Entomortierella</taxon>
    </lineage>
</organism>
<keyword evidence="7 10" id="KW-0496">Mitochondrion</keyword>
<evidence type="ECO:0000313" key="13">
    <source>
        <dbReference type="Proteomes" id="UP000703661"/>
    </source>
</evidence>
<dbReference type="GO" id="GO:0007007">
    <property type="term" value="P:inner mitochondrial membrane organization"/>
    <property type="evidence" value="ECO:0007669"/>
    <property type="project" value="TreeGrafter"/>
</dbReference>
<evidence type="ECO:0000256" key="4">
    <source>
        <dbReference type="ARBA" id="ARBA00022946"/>
    </source>
</evidence>
<feature type="compositionally biased region" description="Basic and acidic residues" evidence="11">
    <location>
        <begin position="139"/>
        <end position="171"/>
    </location>
</feature>
<proteinExistence type="inferred from homology"/>
<comment type="subcellular location">
    <subcellularLocation>
        <location evidence="10">Mitochondrion inner membrane</location>
        <topology evidence="10">Multi-pass membrane protein</topology>
    </subcellularLocation>
</comment>